<keyword evidence="5 13" id="KW-0552">Olfaction</keyword>
<dbReference type="GeneID" id="108039051"/>
<evidence type="ECO:0000256" key="9">
    <source>
        <dbReference type="ARBA" id="ARBA00023224"/>
    </source>
</evidence>
<evidence type="ECO:0000256" key="1">
    <source>
        <dbReference type="ARBA" id="ARBA00004651"/>
    </source>
</evidence>
<dbReference type="RefSeq" id="XP_016971445.1">
    <property type="nucleotide sequence ID" value="XM_017115956.1"/>
</dbReference>
<dbReference type="InterPro" id="IPR004117">
    <property type="entry name" value="7tm6_olfct_rcpt"/>
</dbReference>
<dbReference type="GO" id="GO:0007165">
    <property type="term" value="P:signal transduction"/>
    <property type="evidence" value="ECO:0007669"/>
    <property type="project" value="UniProtKB-KW"/>
</dbReference>
<keyword evidence="3 13" id="KW-0716">Sensory transduction</keyword>
<keyword evidence="6 13" id="KW-1133">Transmembrane helix</keyword>
<feature type="transmembrane region" description="Helical" evidence="13">
    <location>
        <begin position="34"/>
        <end position="54"/>
    </location>
</feature>
<keyword evidence="2" id="KW-1003">Cell membrane</keyword>
<dbReference type="AlphaFoldDB" id="A0A6P4E0H1"/>
<evidence type="ECO:0000256" key="2">
    <source>
        <dbReference type="ARBA" id="ARBA00022475"/>
    </source>
</evidence>
<evidence type="ECO:0000256" key="11">
    <source>
        <dbReference type="ARBA" id="ARBA00037946"/>
    </source>
</evidence>
<keyword evidence="7 13" id="KW-0472">Membrane</keyword>
<dbReference type="GO" id="GO:0005549">
    <property type="term" value="F:odorant binding"/>
    <property type="evidence" value="ECO:0007669"/>
    <property type="project" value="InterPro"/>
</dbReference>
<dbReference type="GO" id="GO:0005886">
    <property type="term" value="C:plasma membrane"/>
    <property type="evidence" value="ECO:0007669"/>
    <property type="project" value="UniProtKB-SubCell"/>
</dbReference>
<sequence length="365" mass="41974">MSKGAEIFYKGQKVILNIFSLWPRDERWWRIIHLVNYVHVICFWVLLFDLLLVMHVVANLSNMSEVVRAIFVLATSAGHTAKLLSIKANNLALEELFQRLDDEEFRPRGAEEELIFAGACQRSRKLRDFYGTLSLAALSMILIPQFVLDWSHLPLGTYNPFGENPGSPGYWFLYCYQCLALSASCITNIGFDSLCSSLFIFIKCQLDILAARLDKMGRLNSAGGSVEQQLKQNIRYHMSIVELTKTVELLFCKPISVQIFCSVLVLTANFYAIALLSDEKLALFKYITYQTCMLSQIFILCYFAGEVTQRSLELPHELYKTPWVDWTRPNRRILLLFMQRLHSPLRIRTLNPSLGFDLMLFSSPH</sequence>
<evidence type="ECO:0000256" key="13">
    <source>
        <dbReference type="RuleBase" id="RU351113"/>
    </source>
</evidence>
<evidence type="ECO:0000256" key="5">
    <source>
        <dbReference type="ARBA" id="ARBA00022725"/>
    </source>
</evidence>
<comment type="subcellular location">
    <subcellularLocation>
        <location evidence="1 13">Cell membrane</location>
        <topology evidence="1 13">Multi-pass membrane protein</topology>
    </subcellularLocation>
</comment>
<comment type="similarity">
    <text evidence="11">Belongs to the insect chemoreceptor superfamily. Heteromeric odorant receptor channel (TC 1.A.69) family. Or2a subfamily.</text>
</comment>
<comment type="caution">
    <text evidence="13">Lacks conserved residue(s) required for the propagation of feature annotation.</text>
</comment>
<evidence type="ECO:0000256" key="7">
    <source>
        <dbReference type="ARBA" id="ARBA00023136"/>
    </source>
</evidence>
<feature type="transmembrane region" description="Helical" evidence="13">
    <location>
        <begin position="129"/>
        <end position="148"/>
    </location>
</feature>
<accession>A0A6P4E0H1</accession>
<dbReference type="PANTHER" id="PTHR21137">
    <property type="entry name" value="ODORANT RECEPTOR"/>
    <property type="match status" value="1"/>
</dbReference>
<dbReference type="Pfam" id="PF02949">
    <property type="entry name" value="7tm_6"/>
    <property type="match status" value="1"/>
</dbReference>
<evidence type="ECO:0000256" key="12">
    <source>
        <dbReference type="ARBA" id="ARBA00038679"/>
    </source>
</evidence>
<name>A0A6P4E0H1_DRORH</name>
<evidence type="ECO:0000256" key="4">
    <source>
        <dbReference type="ARBA" id="ARBA00022692"/>
    </source>
</evidence>
<evidence type="ECO:0000256" key="8">
    <source>
        <dbReference type="ARBA" id="ARBA00023170"/>
    </source>
</evidence>
<dbReference type="PANTHER" id="PTHR21137:SF37">
    <property type="entry name" value="ODORANT RECEPTOR 46A, ISOFORM B-RELATED"/>
    <property type="match status" value="1"/>
</dbReference>
<feature type="transmembrane region" description="Helical" evidence="13">
    <location>
        <begin position="255"/>
        <end position="274"/>
    </location>
</feature>
<keyword evidence="8 13" id="KW-0675">Receptor</keyword>
<keyword evidence="9 13" id="KW-0807">Transducer</keyword>
<reference evidence="14" key="1">
    <citation type="submission" date="2025-08" db="UniProtKB">
        <authorList>
            <consortium name="RefSeq"/>
        </authorList>
    </citation>
    <scope>IDENTIFICATION</scope>
</reference>
<dbReference type="GO" id="GO:0004984">
    <property type="term" value="F:olfactory receptor activity"/>
    <property type="evidence" value="ECO:0007669"/>
    <property type="project" value="InterPro"/>
</dbReference>
<feature type="transmembrane region" description="Helical" evidence="13">
    <location>
        <begin position="286"/>
        <end position="305"/>
    </location>
</feature>
<protein>
    <recommendedName>
        <fullName evidence="13">Odorant receptor</fullName>
    </recommendedName>
</protein>
<proteinExistence type="inferred from homology"/>
<organism evidence="14">
    <name type="scientific">Drosophila rhopaloa</name>
    <name type="common">Fruit fly</name>
    <dbReference type="NCBI Taxonomy" id="1041015"/>
    <lineage>
        <taxon>Eukaryota</taxon>
        <taxon>Metazoa</taxon>
        <taxon>Ecdysozoa</taxon>
        <taxon>Arthropoda</taxon>
        <taxon>Hexapoda</taxon>
        <taxon>Insecta</taxon>
        <taxon>Pterygota</taxon>
        <taxon>Neoptera</taxon>
        <taxon>Endopterygota</taxon>
        <taxon>Diptera</taxon>
        <taxon>Brachycera</taxon>
        <taxon>Muscomorpha</taxon>
        <taxon>Ephydroidea</taxon>
        <taxon>Drosophilidae</taxon>
        <taxon>Drosophila</taxon>
        <taxon>Sophophora</taxon>
    </lineage>
</organism>
<keyword evidence="4 13" id="KW-0812">Transmembrane</keyword>
<dbReference type="OrthoDB" id="5846619at2759"/>
<evidence type="ECO:0000256" key="6">
    <source>
        <dbReference type="ARBA" id="ARBA00022989"/>
    </source>
</evidence>
<evidence type="ECO:0000256" key="3">
    <source>
        <dbReference type="ARBA" id="ARBA00022606"/>
    </source>
</evidence>
<evidence type="ECO:0000313" key="14">
    <source>
        <dbReference type="RefSeq" id="XP_016971445.1"/>
    </source>
</evidence>
<evidence type="ECO:0000256" key="10">
    <source>
        <dbReference type="ARBA" id="ARBA00037764"/>
    </source>
</evidence>
<feature type="transmembrane region" description="Helical" evidence="13">
    <location>
        <begin position="168"/>
        <end position="191"/>
    </location>
</feature>
<gene>
    <name evidence="14" type="primary">LOC108039051</name>
</gene>
<comment type="subunit">
    <text evidence="12">Interacts with Orco. Complexes exist early in the endomembrane system in olfactory sensory neurons (OSNs), coupling these complexes to the conserved ciliary trafficking pathway.</text>
</comment>
<dbReference type="RefSeq" id="XP_016971445.2">
    <property type="nucleotide sequence ID" value="XM_017115956.2"/>
</dbReference>
<comment type="function">
    <text evidence="10">Odorant receptor which mediates acceptance or avoidance behavior, depending on its substrates. The odorant receptor repertoire encodes a large collection of odor stimuli that vary widely in identity, intensity, and duration. May form a complex with Orco to form odorant-sensing units, providing sensitive and prolonged odorant signaling and calcium permeability.</text>
</comment>